<reference evidence="2 3" key="1">
    <citation type="submission" date="2015-08" db="EMBL/GenBank/DDBJ databases">
        <title>Genome of Paenibacillus jilunlii.</title>
        <authorList>
            <person name="Sant'Anna F.H."/>
            <person name="Ambrosini A."/>
            <person name="Souza R."/>
            <person name="Bach E."/>
            <person name="Fernandes G."/>
            <person name="Balsanelli E."/>
            <person name="Baura V.A."/>
            <person name="Pedrosa F.O."/>
            <person name="Souza E.M."/>
            <person name="Passaglia L."/>
        </authorList>
    </citation>
    <scope>NUCLEOTIDE SEQUENCE [LARGE SCALE GENOMIC DNA]</scope>
    <source>
        <strain evidence="2 3">DSM 23019</strain>
    </source>
</reference>
<dbReference type="Proteomes" id="UP000070252">
    <property type="component" value="Unassembled WGS sequence"/>
</dbReference>
<feature type="region of interest" description="Disordered" evidence="1">
    <location>
        <begin position="1"/>
        <end position="33"/>
    </location>
</feature>
<protein>
    <submittedName>
        <fullName evidence="2">Uncharacterized protein</fullName>
    </submittedName>
</protein>
<accession>A0ABR5SPF8</accession>
<keyword evidence="3" id="KW-1185">Reference proteome</keyword>
<dbReference type="EMBL" id="LIPY01000121">
    <property type="protein sequence ID" value="KWX71829.1"/>
    <property type="molecule type" value="Genomic_DNA"/>
</dbReference>
<evidence type="ECO:0000313" key="2">
    <source>
        <dbReference type="EMBL" id="KWX71829.1"/>
    </source>
</evidence>
<evidence type="ECO:0000256" key="1">
    <source>
        <dbReference type="SAM" id="MobiDB-lite"/>
    </source>
</evidence>
<proteinExistence type="predicted"/>
<gene>
    <name evidence="2" type="ORF">AML91_21980</name>
</gene>
<evidence type="ECO:0000313" key="3">
    <source>
        <dbReference type="Proteomes" id="UP000070252"/>
    </source>
</evidence>
<name>A0ABR5SPF8_9BACL</name>
<organism evidence="2 3">
    <name type="scientific">Paenibacillus jilunlii</name>
    <dbReference type="NCBI Taxonomy" id="682956"/>
    <lineage>
        <taxon>Bacteria</taxon>
        <taxon>Bacillati</taxon>
        <taxon>Bacillota</taxon>
        <taxon>Bacilli</taxon>
        <taxon>Bacillales</taxon>
        <taxon>Paenibacillaceae</taxon>
        <taxon>Paenibacillus</taxon>
    </lineage>
</organism>
<comment type="caution">
    <text evidence="2">The sequence shown here is derived from an EMBL/GenBank/DDBJ whole genome shotgun (WGS) entry which is preliminary data.</text>
</comment>
<sequence>MGGRQRQKADKSAPATEWEGGNGRNTDKSAGLVPLGGMAEIKGKNTFEWAAKARMAEIKGKNTFE</sequence>